<dbReference type="PANTHER" id="PTHR12526">
    <property type="entry name" value="GLYCOSYLTRANSFERASE"/>
    <property type="match status" value="1"/>
</dbReference>
<dbReference type="GO" id="GO:0016757">
    <property type="term" value="F:glycosyltransferase activity"/>
    <property type="evidence" value="ECO:0007669"/>
    <property type="project" value="UniProtKB-KW"/>
</dbReference>
<dbReference type="SUPFAM" id="SSF53756">
    <property type="entry name" value="UDP-Glycosyltransferase/glycogen phosphorylase"/>
    <property type="match status" value="1"/>
</dbReference>
<protein>
    <submittedName>
        <fullName evidence="4">Glycosyltransferase</fullName>
        <ecNumber evidence="4">2.4.-.-</ecNumber>
    </submittedName>
</protein>
<proteinExistence type="predicted"/>
<accession>A0AAU0MH69</accession>
<gene>
    <name evidence="4" type="ORF">RYJ27_00870</name>
</gene>
<organism evidence="4 5">
    <name type="scientific">Microbacterium limosum</name>
    <dbReference type="NCBI Taxonomy" id="3079935"/>
    <lineage>
        <taxon>Bacteria</taxon>
        <taxon>Bacillati</taxon>
        <taxon>Actinomycetota</taxon>
        <taxon>Actinomycetes</taxon>
        <taxon>Micrococcales</taxon>
        <taxon>Microbacteriaceae</taxon>
        <taxon>Microbacterium</taxon>
    </lineage>
</organism>
<evidence type="ECO:0000313" key="5">
    <source>
        <dbReference type="Proteomes" id="UP001329313"/>
    </source>
</evidence>
<dbReference type="EMBL" id="CP137080">
    <property type="protein sequence ID" value="WOQ69833.1"/>
    <property type="molecule type" value="Genomic_DNA"/>
</dbReference>
<keyword evidence="5" id="KW-1185">Reference proteome</keyword>
<dbReference type="AlphaFoldDB" id="A0AAU0MH69"/>
<evidence type="ECO:0000256" key="2">
    <source>
        <dbReference type="ARBA" id="ARBA00022679"/>
    </source>
</evidence>
<dbReference type="Gene3D" id="3.40.50.2000">
    <property type="entry name" value="Glycogen Phosphorylase B"/>
    <property type="match status" value="2"/>
</dbReference>
<evidence type="ECO:0000313" key="4">
    <source>
        <dbReference type="EMBL" id="WOQ69833.1"/>
    </source>
</evidence>
<sequence length="381" mass="41025">MTSSPRPHTVLVAHPGAELFGSDRMLLESVAGMRDAGFDVVVALPDAGPLVEHLSATGARVVVTSMLVLRKALLRPRGWSRLFRDLFRGTGSAWRLITRVDPDAVYISTLTLPAWPIIARARGRRTVSHAHEAEASAHRIVNAVLYSPLLCAHRVLVNSRFSLRTMLSSFPSLDDRATVVPNGVAGPERPAPARPELTEGLRVAYVGRLSPRKGPDVVLRAAQRLGRSGDPVHVELIGSTFPGYEWYERELRELAASDTAVHVSFTGFVADVWPRIAAADVLVVPSRIDEPFGNTAVEGVLAGRPVVASDTSGLREAAGGYTTTRLVTPDDPAALAVALTELAADWPRIVTDLPAQAARAADRHAPRRYREAIARAVSPEG</sequence>
<dbReference type="Pfam" id="PF13692">
    <property type="entry name" value="Glyco_trans_1_4"/>
    <property type="match status" value="1"/>
</dbReference>
<dbReference type="RefSeq" id="WP_330170927.1">
    <property type="nucleotide sequence ID" value="NZ_CP137080.1"/>
</dbReference>
<dbReference type="PANTHER" id="PTHR12526:SF510">
    <property type="entry name" value="D-INOSITOL 3-PHOSPHATE GLYCOSYLTRANSFERASE"/>
    <property type="match status" value="1"/>
</dbReference>
<dbReference type="InterPro" id="IPR028098">
    <property type="entry name" value="Glyco_trans_4-like_N"/>
</dbReference>
<dbReference type="Proteomes" id="UP001329313">
    <property type="component" value="Chromosome"/>
</dbReference>
<name>A0AAU0MH69_9MICO</name>
<keyword evidence="2 4" id="KW-0808">Transferase</keyword>
<feature type="domain" description="Glycosyltransferase subfamily 4-like N-terminal" evidence="3">
    <location>
        <begin position="21"/>
        <end position="184"/>
    </location>
</feature>
<keyword evidence="1 4" id="KW-0328">Glycosyltransferase</keyword>
<dbReference type="Pfam" id="PF13439">
    <property type="entry name" value="Glyco_transf_4"/>
    <property type="match status" value="1"/>
</dbReference>
<reference evidence="4 5" key="1">
    <citation type="submission" date="2023-10" db="EMBL/GenBank/DDBJ databases">
        <title>Y20.</title>
        <authorList>
            <person name="Zhang G."/>
            <person name="Ding Y."/>
        </authorList>
    </citation>
    <scope>NUCLEOTIDE SEQUENCE [LARGE SCALE GENOMIC DNA]</scope>
    <source>
        <strain evidence="4 5">Y20</strain>
    </source>
</reference>
<dbReference type="KEGG" id="mliy:RYJ27_00870"/>
<evidence type="ECO:0000259" key="3">
    <source>
        <dbReference type="Pfam" id="PF13439"/>
    </source>
</evidence>
<dbReference type="EC" id="2.4.-.-" evidence="4"/>
<evidence type="ECO:0000256" key="1">
    <source>
        <dbReference type="ARBA" id="ARBA00022676"/>
    </source>
</evidence>